<dbReference type="EMBL" id="JAULSW010000001">
    <property type="protein sequence ID" value="KAK3395103.1"/>
    <property type="molecule type" value="Genomic_DNA"/>
</dbReference>
<name>A0AAE0P823_9PEZI</name>
<protein>
    <submittedName>
        <fullName evidence="2">Uncharacterized protein</fullName>
    </submittedName>
</protein>
<evidence type="ECO:0000313" key="3">
    <source>
        <dbReference type="Proteomes" id="UP001285441"/>
    </source>
</evidence>
<sequence length="253" mass="29496">MSLISEEQPSDEKGIQVNIHVFTEDPADKRPRHSSTPTRLASDDAPSDKTIRVVMEDCLDKWMQEESRRNLCMGFRKLSWSKNRLGEDPSLRDLCAWDVAIRDTLGRHDLTKYIDEDIPDVEETHPDYRTWRADRAGIVGLLTKSLSVAVFIKMYRRLGNGYWELTTSWLSVPRQFYQRVFAFLETPADTLGSLWKAYTKSRIVDSVRKSCEKYLELIHFLRRRLIAHGMDINDTIHTWTVLNPIQKNISRLP</sequence>
<keyword evidence="3" id="KW-1185">Reference proteome</keyword>
<dbReference type="AlphaFoldDB" id="A0AAE0P823"/>
<feature type="region of interest" description="Disordered" evidence="1">
    <location>
        <begin position="24"/>
        <end position="46"/>
    </location>
</feature>
<gene>
    <name evidence="2" type="ORF">B0H63DRAFT_518172</name>
</gene>
<proteinExistence type="predicted"/>
<evidence type="ECO:0000256" key="1">
    <source>
        <dbReference type="SAM" id="MobiDB-lite"/>
    </source>
</evidence>
<comment type="caution">
    <text evidence="2">The sequence shown here is derived from an EMBL/GenBank/DDBJ whole genome shotgun (WGS) entry which is preliminary data.</text>
</comment>
<reference evidence="2" key="2">
    <citation type="submission" date="2023-06" db="EMBL/GenBank/DDBJ databases">
        <authorList>
            <consortium name="Lawrence Berkeley National Laboratory"/>
            <person name="Haridas S."/>
            <person name="Hensen N."/>
            <person name="Bonometti L."/>
            <person name="Westerberg I."/>
            <person name="Brannstrom I.O."/>
            <person name="Guillou S."/>
            <person name="Cros-Aarteil S."/>
            <person name="Calhoun S."/>
            <person name="Kuo A."/>
            <person name="Mondo S."/>
            <person name="Pangilinan J."/>
            <person name="Riley R."/>
            <person name="LaButti K."/>
            <person name="Andreopoulos B."/>
            <person name="Lipzen A."/>
            <person name="Chen C."/>
            <person name="Yanf M."/>
            <person name="Daum C."/>
            <person name="Ng V."/>
            <person name="Clum A."/>
            <person name="Steindorff A."/>
            <person name="Ohm R."/>
            <person name="Martin F."/>
            <person name="Silar P."/>
            <person name="Natvig D."/>
            <person name="Lalanne C."/>
            <person name="Gautier V."/>
            <person name="Ament-velasquez S.L."/>
            <person name="Kruys A."/>
            <person name="Hutchinson M.I."/>
            <person name="Powell A.J."/>
            <person name="Barry K."/>
            <person name="Miller A.N."/>
            <person name="Grigoriev I.V."/>
            <person name="Debuchy R."/>
            <person name="Gladieux P."/>
            <person name="Thoren M.H."/>
            <person name="Johannesson H."/>
        </authorList>
    </citation>
    <scope>NUCLEOTIDE SEQUENCE</scope>
    <source>
        <strain evidence="2">CBS 232.78</strain>
    </source>
</reference>
<accession>A0AAE0P823</accession>
<reference evidence="2" key="1">
    <citation type="journal article" date="2023" name="Mol. Phylogenet. Evol.">
        <title>Genome-scale phylogeny and comparative genomics of the fungal order Sordariales.</title>
        <authorList>
            <person name="Hensen N."/>
            <person name="Bonometti L."/>
            <person name="Westerberg I."/>
            <person name="Brannstrom I.O."/>
            <person name="Guillou S."/>
            <person name="Cros-Aarteil S."/>
            <person name="Calhoun S."/>
            <person name="Haridas S."/>
            <person name="Kuo A."/>
            <person name="Mondo S."/>
            <person name="Pangilinan J."/>
            <person name="Riley R."/>
            <person name="LaButti K."/>
            <person name="Andreopoulos B."/>
            <person name="Lipzen A."/>
            <person name="Chen C."/>
            <person name="Yan M."/>
            <person name="Daum C."/>
            <person name="Ng V."/>
            <person name="Clum A."/>
            <person name="Steindorff A."/>
            <person name="Ohm R.A."/>
            <person name="Martin F."/>
            <person name="Silar P."/>
            <person name="Natvig D.O."/>
            <person name="Lalanne C."/>
            <person name="Gautier V."/>
            <person name="Ament-Velasquez S.L."/>
            <person name="Kruys A."/>
            <person name="Hutchinson M.I."/>
            <person name="Powell A.J."/>
            <person name="Barry K."/>
            <person name="Miller A.N."/>
            <person name="Grigoriev I.V."/>
            <person name="Debuchy R."/>
            <person name="Gladieux P."/>
            <person name="Hiltunen Thoren M."/>
            <person name="Johannesson H."/>
        </authorList>
    </citation>
    <scope>NUCLEOTIDE SEQUENCE</scope>
    <source>
        <strain evidence="2">CBS 232.78</strain>
    </source>
</reference>
<dbReference type="Proteomes" id="UP001285441">
    <property type="component" value="Unassembled WGS sequence"/>
</dbReference>
<evidence type="ECO:0000313" key="2">
    <source>
        <dbReference type="EMBL" id="KAK3395103.1"/>
    </source>
</evidence>
<organism evidence="2 3">
    <name type="scientific">Podospora didyma</name>
    <dbReference type="NCBI Taxonomy" id="330526"/>
    <lineage>
        <taxon>Eukaryota</taxon>
        <taxon>Fungi</taxon>
        <taxon>Dikarya</taxon>
        <taxon>Ascomycota</taxon>
        <taxon>Pezizomycotina</taxon>
        <taxon>Sordariomycetes</taxon>
        <taxon>Sordariomycetidae</taxon>
        <taxon>Sordariales</taxon>
        <taxon>Podosporaceae</taxon>
        <taxon>Podospora</taxon>
    </lineage>
</organism>